<dbReference type="Proteomes" id="UP000030671">
    <property type="component" value="Unassembled WGS sequence"/>
</dbReference>
<dbReference type="AlphaFoldDB" id="W4KC45"/>
<proteinExistence type="predicted"/>
<dbReference type="GO" id="GO:0000309">
    <property type="term" value="F:nicotinamide-nucleotide adenylyltransferase activity"/>
    <property type="evidence" value="ECO:0007669"/>
    <property type="project" value="TreeGrafter"/>
</dbReference>
<dbReference type="GO" id="GO:0016887">
    <property type="term" value="F:ATP hydrolysis activity"/>
    <property type="evidence" value="ECO:0007669"/>
    <property type="project" value="TreeGrafter"/>
</dbReference>
<sequence length="189" mass="20881">MSSQIFEAQLREIQHGRSQVALIHTPHTSWPLQPKSGLNLAMTPSTLRISVLDSSFNPPTRAHLALASLPHYSQSAPSDSSSEYDARLLLLSVRNADKHLKLGDATHVQRMEMMLLLAHDIRDNNTAVAIIDEPTFVGKSTALIAFLRSHLLQLSLSPPASVVSSIELSFVQGFDTLERLLSPRYYDSV</sequence>
<dbReference type="STRING" id="747525.W4KC45"/>
<name>W4KC45_HETIT</name>
<evidence type="ECO:0008006" key="3">
    <source>
        <dbReference type="Google" id="ProtNLM"/>
    </source>
</evidence>
<organism evidence="1 2">
    <name type="scientific">Heterobasidion irregulare (strain TC 32-1)</name>
    <dbReference type="NCBI Taxonomy" id="747525"/>
    <lineage>
        <taxon>Eukaryota</taxon>
        <taxon>Fungi</taxon>
        <taxon>Dikarya</taxon>
        <taxon>Basidiomycota</taxon>
        <taxon>Agaricomycotina</taxon>
        <taxon>Agaricomycetes</taxon>
        <taxon>Russulales</taxon>
        <taxon>Bondarzewiaceae</taxon>
        <taxon>Heterobasidion</taxon>
        <taxon>Heterobasidion annosum species complex</taxon>
    </lineage>
</organism>
<dbReference type="InParanoid" id="W4KC45"/>
<gene>
    <name evidence="1" type="ORF">HETIRDRAFT_409165</name>
</gene>
<dbReference type="InterPro" id="IPR014729">
    <property type="entry name" value="Rossmann-like_a/b/a_fold"/>
</dbReference>
<dbReference type="KEGG" id="hir:HETIRDRAFT_409165"/>
<dbReference type="PANTHER" id="PTHR31285:SF0">
    <property type="entry name" value="NICOTINAMIDE MONONUCLEOTIDE ADENYLYLTRANSFERASE"/>
    <property type="match status" value="1"/>
</dbReference>
<evidence type="ECO:0000313" key="2">
    <source>
        <dbReference type="Proteomes" id="UP000030671"/>
    </source>
</evidence>
<dbReference type="OrthoDB" id="5591297at2759"/>
<dbReference type="EMBL" id="KI925457">
    <property type="protein sequence ID" value="ETW83294.1"/>
    <property type="molecule type" value="Genomic_DNA"/>
</dbReference>
<dbReference type="RefSeq" id="XP_009545563.1">
    <property type="nucleotide sequence ID" value="XM_009547268.1"/>
</dbReference>
<dbReference type="PANTHER" id="PTHR31285">
    <property type="entry name" value="NICOTINAMIDE MONONUCLEOTIDE ADENYLYLTRANSFERASE"/>
    <property type="match status" value="1"/>
</dbReference>
<reference evidence="1 2" key="1">
    <citation type="journal article" date="2012" name="New Phytol.">
        <title>Insight into trade-off between wood decay and parasitism from the genome of a fungal forest pathogen.</title>
        <authorList>
            <person name="Olson A."/>
            <person name="Aerts A."/>
            <person name="Asiegbu F."/>
            <person name="Belbahri L."/>
            <person name="Bouzid O."/>
            <person name="Broberg A."/>
            <person name="Canback B."/>
            <person name="Coutinho P.M."/>
            <person name="Cullen D."/>
            <person name="Dalman K."/>
            <person name="Deflorio G."/>
            <person name="van Diepen L.T."/>
            <person name="Dunand C."/>
            <person name="Duplessis S."/>
            <person name="Durling M."/>
            <person name="Gonthier P."/>
            <person name="Grimwood J."/>
            <person name="Fossdal C.G."/>
            <person name="Hansson D."/>
            <person name="Henrissat B."/>
            <person name="Hietala A."/>
            <person name="Himmelstrand K."/>
            <person name="Hoffmeister D."/>
            <person name="Hogberg N."/>
            <person name="James T.Y."/>
            <person name="Karlsson M."/>
            <person name="Kohler A."/>
            <person name="Kues U."/>
            <person name="Lee Y.H."/>
            <person name="Lin Y.C."/>
            <person name="Lind M."/>
            <person name="Lindquist E."/>
            <person name="Lombard V."/>
            <person name="Lucas S."/>
            <person name="Lunden K."/>
            <person name="Morin E."/>
            <person name="Murat C."/>
            <person name="Park J."/>
            <person name="Raffaello T."/>
            <person name="Rouze P."/>
            <person name="Salamov A."/>
            <person name="Schmutz J."/>
            <person name="Solheim H."/>
            <person name="Stahlberg J."/>
            <person name="Velez H."/>
            <person name="de Vries R.P."/>
            <person name="Wiebenga A."/>
            <person name="Woodward S."/>
            <person name="Yakovlev I."/>
            <person name="Garbelotto M."/>
            <person name="Martin F."/>
            <person name="Grigoriev I.V."/>
            <person name="Stenlid J."/>
        </authorList>
    </citation>
    <scope>NUCLEOTIDE SEQUENCE [LARGE SCALE GENOMIC DNA]</scope>
    <source>
        <strain evidence="1 2">TC 32-1</strain>
    </source>
</reference>
<keyword evidence="2" id="KW-1185">Reference proteome</keyword>
<evidence type="ECO:0000313" key="1">
    <source>
        <dbReference type="EMBL" id="ETW83294.1"/>
    </source>
</evidence>
<protein>
    <recommendedName>
        <fullName evidence="3">Cytidyltransferase-like domain-containing protein</fullName>
    </recommendedName>
</protein>
<dbReference type="GO" id="GO:0005634">
    <property type="term" value="C:nucleus"/>
    <property type="evidence" value="ECO:0007669"/>
    <property type="project" value="TreeGrafter"/>
</dbReference>
<feature type="non-terminal residue" evidence="1">
    <location>
        <position position="189"/>
    </location>
</feature>
<dbReference type="GO" id="GO:0005737">
    <property type="term" value="C:cytoplasm"/>
    <property type="evidence" value="ECO:0007669"/>
    <property type="project" value="TreeGrafter"/>
</dbReference>
<dbReference type="HOGENOM" id="CLU_032651_1_0_1"/>
<dbReference type="SUPFAM" id="SSF52374">
    <property type="entry name" value="Nucleotidylyl transferase"/>
    <property type="match status" value="1"/>
</dbReference>
<dbReference type="eggNOG" id="ENOG502S3X5">
    <property type="taxonomic scope" value="Eukaryota"/>
</dbReference>
<dbReference type="Gene3D" id="3.40.50.620">
    <property type="entry name" value="HUPs"/>
    <property type="match status" value="1"/>
</dbReference>
<accession>W4KC45</accession>
<dbReference type="GeneID" id="20672755"/>